<dbReference type="Proteomes" id="UP000219467">
    <property type="component" value="Unassembled WGS sequence"/>
</dbReference>
<evidence type="ECO:0000313" key="2">
    <source>
        <dbReference type="Proteomes" id="UP000219467"/>
    </source>
</evidence>
<evidence type="ECO:0000313" key="1">
    <source>
        <dbReference type="EMBL" id="SNX68628.1"/>
    </source>
</evidence>
<protein>
    <submittedName>
        <fullName evidence="1">Uncharacterized protein</fullName>
    </submittedName>
</protein>
<keyword evidence="2" id="KW-1185">Reference proteome</keyword>
<gene>
    <name evidence="1" type="ORF">SAMN05878503_102219</name>
</gene>
<dbReference type="RefSeq" id="WP_097029248.1">
    <property type="nucleotide sequence ID" value="NZ_OAOQ01000002.1"/>
</dbReference>
<accession>A0A285CNK1</accession>
<proteinExistence type="predicted"/>
<sequence>MRALTVILTLAACTPSAPHVGVGVGVGPGGTTVTPHISTRYGPASVGVSPYGASVGTSIGNLGLALGGAF</sequence>
<dbReference type="AlphaFoldDB" id="A0A285CNK1"/>
<name>A0A285CNK1_9RHOB</name>
<organism evidence="1 2">
    <name type="scientific">Cereibacter ovatus</name>
    <dbReference type="NCBI Taxonomy" id="439529"/>
    <lineage>
        <taxon>Bacteria</taxon>
        <taxon>Pseudomonadati</taxon>
        <taxon>Pseudomonadota</taxon>
        <taxon>Alphaproteobacteria</taxon>
        <taxon>Rhodobacterales</taxon>
        <taxon>Paracoccaceae</taxon>
        <taxon>Cereibacter</taxon>
    </lineage>
</organism>
<reference evidence="2" key="1">
    <citation type="submission" date="2017-08" db="EMBL/GenBank/DDBJ databases">
        <authorList>
            <person name="Varghese N."/>
            <person name="Submissions S."/>
        </authorList>
    </citation>
    <scope>NUCLEOTIDE SEQUENCE [LARGE SCALE GENOMIC DNA]</scope>
    <source>
        <strain evidence="2">JA234</strain>
    </source>
</reference>
<dbReference type="EMBL" id="OAOQ01000002">
    <property type="protein sequence ID" value="SNX68628.1"/>
    <property type="molecule type" value="Genomic_DNA"/>
</dbReference>